<dbReference type="Proteomes" id="UP000061432">
    <property type="component" value="Chromosome"/>
</dbReference>
<sequence>MRGGTRRGAGLFVLAWLAGQGAALAAEGDCFDYGALDAGPGLGTVKAGEARVPFVRGASDRKGCPGADPACREKAFVVAGDAVILGAAMPGYVCSTYVGRTGAVRAGWLPASAVERAPEPAPGPTDWAGTWSAPEQTLAIRPGKAAGTLSVKGDATYGALHPDRVRRGAVNLGTVEGTTAPSGASLAFTMGNKGTLPFTAGEPGDCRIRLRLLPPFLLAEDNMNCGGMNVSFTTVYRRTKP</sequence>
<evidence type="ECO:0000313" key="2">
    <source>
        <dbReference type="EMBL" id="BAQ48201.1"/>
    </source>
</evidence>
<dbReference type="RefSeq" id="WP_060848993.1">
    <property type="nucleotide sequence ID" value="NZ_AP014704.1"/>
</dbReference>
<dbReference type="EMBL" id="AP014704">
    <property type="protein sequence ID" value="BAQ48201.1"/>
    <property type="molecule type" value="Genomic_DNA"/>
</dbReference>
<name>A0A0C6F629_9HYPH</name>
<proteinExistence type="predicted"/>
<dbReference type="KEGG" id="maqu:Maq22A_c26715"/>
<organism evidence="2 3">
    <name type="scientific">Methylobacterium aquaticum</name>
    <dbReference type="NCBI Taxonomy" id="270351"/>
    <lineage>
        <taxon>Bacteria</taxon>
        <taxon>Pseudomonadati</taxon>
        <taxon>Pseudomonadota</taxon>
        <taxon>Alphaproteobacteria</taxon>
        <taxon>Hyphomicrobiales</taxon>
        <taxon>Methylobacteriaceae</taxon>
        <taxon>Methylobacterium</taxon>
    </lineage>
</organism>
<protein>
    <submittedName>
        <fullName evidence="2">Uncharacterized protein</fullName>
    </submittedName>
</protein>
<dbReference type="AlphaFoldDB" id="A0A0C6F629"/>
<accession>A0A0C6F629</accession>
<gene>
    <name evidence="2" type="ORF">Maq22A_c26715</name>
</gene>
<reference evidence="3" key="2">
    <citation type="submission" date="2015-01" db="EMBL/GenBank/DDBJ databases">
        <title>Complete genome sequence of Methylobacterium aquaticum strain 22A.</title>
        <authorList>
            <person name="Tani A."/>
            <person name="Ogura Y."/>
            <person name="Hayashi T."/>
        </authorList>
    </citation>
    <scope>NUCLEOTIDE SEQUENCE [LARGE SCALE GENOMIC DNA]</scope>
    <source>
        <strain evidence="3">MA-22A</strain>
    </source>
</reference>
<dbReference type="OrthoDB" id="6847114at2"/>
<evidence type="ECO:0000256" key="1">
    <source>
        <dbReference type="SAM" id="SignalP"/>
    </source>
</evidence>
<reference evidence="2 3" key="1">
    <citation type="journal article" date="2015" name="Genome Announc.">
        <title>Complete Genome Sequence of Methylobacterium aquaticum Strain 22A, Isolated from Racomitrium japonicum Moss.</title>
        <authorList>
            <person name="Tani A."/>
            <person name="Ogura Y."/>
            <person name="Hayashi T."/>
            <person name="Kimbara K."/>
        </authorList>
    </citation>
    <scope>NUCLEOTIDE SEQUENCE [LARGE SCALE GENOMIC DNA]</scope>
    <source>
        <strain evidence="2 3">MA-22A</strain>
    </source>
</reference>
<evidence type="ECO:0000313" key="3">
    <source>
        <dbReference type="Proteomes" id="UP000061432"/>
    </source>
</evidence>
<dbReference type="STRING" id="270351.Maq22A_c26715"/>
<dbReference type="PATRIC" id="fig|270351.10.peg.5122"/>
<feature type="signal peptide" evidence="1">
    <location>
        <begin position="1"/>
        <end position="25"/>
    </location>
</feature>
<feature type="chain" id="PRO_5002189062" evidence="1">
    <location>
        <begin position="26"/>
        <end position="241"/>
    </location>
</feature>
<keyword evidence="1" id="KW-0732">Signal</keyword>